<evidence type="ECO:0000313" key="2">
    <source>
        <dbReference type="Proteomes" id="UP000589984"/>
    </source>
</evidence>
<proteinExistence type="predicted"/>
<dbReference type="Proteomes" id="UP000589984">
    <property type="component" value="Unassembled WGS sequence"/>
</dbReference>
<name>A0A7Y6REI6_9GAMM</name>
<organism evidence="1 2">
    <name type="scientific">Vreelandella maris</name>
    <dbReference type="NCBI Taxonomy" id="2729617"/>
    <lineage>
        <taxon>Bacteria</taxon>
        <taxon>Pseudomonadati</taxon>
        <taxon>Pseudomonadota</taxon>
        <taxon>Gammaproteobacteria</taxon>
        <taxon>Oceanospirillales</taxon>
        <taxon>Halomonadaceae</taxon>
        <taxon>Vreelandella</taxon>
    </lineage>
</organism>
<gene>
    <name evidence="1" type="ORF">HUO07_15080</name>
</gene>
<keyword evidence="2" id="KW-1185">Reference proteome</keyword>
<accession>A0A7Y6REI6</accession>
<sequence length="49" mass="5556">MTDMARVLHLGRPLLDAHPVQDLAQSARLANWRWLSCLYLVIRSAAVIL</sequence>
<evidence type="ECO:0000313" key="1">
    <source>
        <dbReference type="EMBL" id="NVF15490.1"/>
    </source>
</evidence>
<protein>
    <submittedName>
        <fullName evidence="1">Uncharacterized protein</fullName>
    </submittedName>
</protein>
<comment type="caution">
    <text evidence="1">The sequence shown here is derived from an EMBL/GenBank/DDBJ whole genome shotgun (WGS) entry which is preliminary data.</text>
</comment>
<dbReference type="EMBL" id="JABWCV010000018">
    <property type="protein sequence ID" value="NVF15490.1"/>
    <property type="molecule type" value="Genomic_DNA"/>
</dbReference>
<dbReference type="AlphaFoldDB" id="A0A7Y6REI6"/>
<reference evidence="1 2" key="1">
    <citation type="submission" date="2020-06" db="EMBL/GenBank/DDBJ databases">
        <title>Halomonas sp. QX-1 draft genome sequence.</title>
        <authorList>
            <person name="Qiu X."/>
        </authorList>
    </citation>
    <scope>NUCLEOTIDE SEQUENCE [LARGE SCALE GENOMIC DNA]</scope>
    <source>
        <strain evidence="1 2">QX-1</strain>
    </source>
</reference>